<feature type="region of interest" description="Disordered" evidence="1">
    <location>
        <begin position="40"/>
        <end position="61"/>
    </location>
</feature>
<evidence type="ECO:0000256" key="1">
    <source>
        <dbReference type="SAM" id="MobiDB-lite"/>
    </source>
</evidence>
<dbReference type="InterPro" id="IPR052709">
    <property type="entry name" value="Transposase-MT_Hybrid"/>
</dbReference>
<proteinExistence type="predicted"/>
<dbReference type="Pfam" id="PF01359">
    <property type="entry name" value="Transposase_1"/>
    <property type="match status" value="1"/>
</dbReference>
<dbReference type="InterPro" id="IPR001888">
    <property type="entry name" value="Transposase_1"/>
</dbReference>
<dbReference type="PANTHER" id="PTHR46060">
    <property type="entry name" value="MARINER MOS1 TRANSPOSASE-LIKE PROTEIN"/>
    <property type="match status" value="1"/>
</dbReference>
<dbReference type="OrthoDB" id="6437521at2759"/>
<dbReference type="Gene3D" id="3.30.420.10">
    <property type="entry name" value="Ribonuclease H-like superfamily/Ribonuclease H"/>
    <property type="match status" value="1"/>
</dbReference>
<evidence type="ECO:0000313" key="2">
    <source>
        <dbReference type="EMBL" id="JAI45405.1"/>
    </source>
</evidence>
<sequence length="132" mass="15230">MLSVWWDWKGTIHLELLQHGRTIDSTFYCQQLTRFKQAIEKTEQNRSTKRTSPSIRTTLDGSAKTGSAWLESFPPYSADFAPLDYHLFRPMQNSLNAVKLASREPCENCLSQFSPGKQKSFTPKKYICLFSM</sequence>
<dbReference type="AlphaFoldDB" id="A0A0K8W3E8"/>
<accession>A0A0K8W3E8</accession>
<dbReference type="EMBL" id="GDHF01006909">
    <property type="protein sequence ID" value="JAI45405.1"/>
    <property type="molecule type" value="Transcribed_RNA"/>
</dbReference>
<dbReference type="InterPro" id="IPR036397">
    <property type="entry name" value="RNaseH_sf"/>
</dbReference>
<reference evidence="2" key="1">
    <citation type="submission" date="2015-06" db="EMBL/GenBank/DDBJ databases">
        <authorList>
            <person name="Hoefler B.C."/>
            <person name="Straight P.D."/>
        </authorList>
    </citation>
    <scope>NUCLEOTIDE SEQUENCE</scope>
</reference>
<name>A0A0K8W3E8_BACLA</name>
<dbReference type="PANTHER" id="PTHR46060:SF1">
    <property type="entry name" value="MARINER MOS1 TRANSPOSASE-LIKE PROTEIN"/>
    <property type="match status" value="1"/>
</dbReference>
<gene>
    <name evidence="2" type="primary">mariner\T_5</name>
    <name evidence="2" type="ORF">c7_g3_i1</name>
</gene>
<feature type="compositionally biased region" description="Polar residues" evidence="1">
    <location>
        <begin position="50"/>
        <end position="60"/>
    </location>
</feature>
<protein>
    <submittedName>
        <fullName evidence="2">Mariner Mos1 transposase</fullName>
    </submittedName>
</protein>
<dbReference type="GO" id="GO:0003676">
    <property type="term" value="F:nucleic acid binding"/>
    <property type="evidence" value="ECO:0007669"/>
    <property type="project" value="InterPro"/>
</dbReference>
<organism evidence="2">
    <name type="scientific">Bactrocera latifrons</name>
    <name type="common">Malaysian fruit fly</name>
    <name type="synonym">Chaetodacus latifrons</name>
    <dbReference type="NCBI Taxonomy" id="174628"/>
    <lineage>
        <taxon>Eukaryota</taxon>
        <taxon>Metazoa</taxon>
        <taxon>Ecdysozoa</taxon>
        <taxon>Arthropoda</taxon>
        <taxon>Hexapoda</taxon>
        <taxon>Insecta</taxon>
        <taxon>Pterygota</taxon>
        <taxon>Neoptera</taxon>
        <taxon>Endopterygota</taxon>
        <taxon>Diptera</taxon>
        <taxon>Brachycera</taxon>
        <taxon>Muscomorpha</taxon>
        <taxon>Tephritoidea</taxon>
        <taxon>Tephritidae</taxon>
        <taxon>Bactrocera</taxon>
        <taxon>Bactrocera</taxon>
    </lineage>
</organism>